<dbReference type="Proteomes" id="UP000814176">
    <property type="component" value="Unassembled WGS sequence"/>
</dbReference>
<protein>
    <submittedName>
        <fullName evidence="1">Uncharacterized protein</fullName>
    </submittedName>
</protein>
<proteinExistence type="predicted"/>
<reference evidence="1 2" key="1">
    <citation type="journal article" date="2021" name="Environ. Microbiol.">
        <title>Gene family expansions and transcriptome signatures uncover fungal adaptations to wood decay.</title>
        <authorList>
            <person name="Hage H."/>
            <person name="Miyauchi S."/>
            <person name="Viragh M."/>
            <person name="Drula E."/>
            <person name="Min B."/>
            <person name="Chaduli D."/>
            <person name="Navarro D."/>
            <person name="Favel A."/>
            <person name="Norest M."/>
            <person name="Lesage-Meessen L."/>
            <person name="Balint B."/>
            <person name="Merenyi Z."/>
            <person name="de Eugenio L."/>
            <person name="Morin E."/>
            <person name="Martinez A.T."/>
            <person name="Baldrian P."/>
            <person name="Stursova M."/>
            <person name="Martinez M.J."/>
            <person name="Novotny C."/>
            <person name="Magnuson J.K."/>
            <person name="Spatafora J.W."/>
            <person name="Maurice S."/>
            <person name="Pangilinan J."/>
            <person name="Andreopoulos W."/>
            <person name="LaButti K."/>
            <person name="Hundley H."/>
            <person name="Na H."/>
            <person name="Kuo A."/>
            <person name="Barry K."/>
            <person name="Lipzen A."/>
            <person name="Henrissat B."/>
            <person name="Riley R."/>
            <person name="Ahrendt S."/>
            <person name="Nagy L.G."/>
            <person name="Grigoriev I.V."/>
            <person name="Martin F."/>
            <person name="Rosso M.N."/>
        </authorList>
    </citation>
    <scope>NUCLEOTIDE SEQUENCE [LARGE SCALE GENOMIC DNA]</scope>
    <source>
        <strain evidence="1 2">CIRM-BRFM 1785</strain>
    </source>
</reference>
<sequence length="230" mass="25961">MIHPTFSLNNQHWQLTSPQISRLIFHRKGRLDFLSLARDRTQLQGTTRLGPRLCHHESTRGPTIAISGRLYCPLLRGAACVRCITHQVRQVLLLRLAGKAACSEPQPRGQSEAIVVEIAPPPRALDLESPPSSMFPHCGASARYHHKVACRQCHYSRTSPVGPCHQATPATSSALVSVRLHHYSANRSRRIENRDRRFVTWVGWSTCQCLIPLNNDSVRRLVSLYSLRRI</sequence>
<keyword evidence="2" id="KW-1185">Reference proteome</keyword>
<comment type="caution">
    <text evidence="1">The sequence shown here is derived from an EMBL/GenBank/DDBJ whole genome shotgun (WGS) entry which is preliminary data.</text>
</comment>
<dbReference type="RefSeq" id="XP_047777813.1">
    <property type="nucleotide sequence ID" value="XM_047916363.1"/>
</dbReference>
<name>A0ABQ8KCQ1_9APHY</name>
<evidence type="ECO:0000313" key="1">
    <source>
        <dbReference type="EMBL" id="KAH9835380.1"/>
    </source>
</evidence>
<gene>
    <name evidence="1" type="ORF">C8Q71DRAFT_117238</name>
</gene>
<dbReference type="GeneID" id="71997095"/>
<organism evidence="1 2">
    <name type="scientific">Rhodofomes roseus</name>
    <dbReference type="NCBI Taxonomy" id="34475"/>
    <lineage>
        <taxon>Eukaryota</taxon>
        <taxon>Fungi</taxon>
        <taxon>Dikarya</taxon>
        <taxon>Basidiomycota</taxon>
        <taxon>Agaricomycotina</taxon>
        <taxon>Agaricomycetes</taxon>
        <taxon>Polyporales</taxon>
        <taxon>Rhodofomes</taxon>
    </lineage>
</organism>
<evidence type="ECO:0000313" key="2">
    <source>
        <dbReference type="Proteomes" id="UP000814176"/>
    </source>
</evidence>
<dbReference type="EMBL" id="JADCUA010000013">
    <property type="protein sequence ID" value="KAH9835380.1"/>
    <property type="molecule type" value="Genomic_DNA"/>
</dbReference>
<accession>A0ABQ8KCQ1</accession>